<dbReference type="PANTHER" id="PTHR43586:SF4">
    <property type="entry name" value="ISOPENICILLIN N EPIMERASE"/>
    <property type="match status" value="1"/>
</dbReference>
<proteinExistence type="predicted"/>
<protein>
    <recommendedName>
        <fullName evidence="1">Aminotransferase class V domain-containing protein</fullName>
    </recommendedName>
</protein>
<dbReference type="Proteomes" id="UP000224076">
    <property type="component" value="Unassembled WGS sequence"/>
</dbReference>
<dbReference type="Gene3D" id="3.90.1150.10">
    <property type="entry name" value="Aspartate Aminotransferase, domain 1"/>
    <property type="match status" value="1"/>
</dbReference>
<name>A0A2B3TV72_BACCE</name>
<sequence>MEICYGVGDMKEIVYLNSGMSSRLNKKSYEKFLHFLEKEMLLGGGHPDILKEKGKIVKNARLNISKLLNCSEGEVVLTPNTTYGLNIVVNGLDWKEGDEILITNHEHYSCLVPIYQLEPKVKIKMLKIESCLGHNGKIDKNKFLNELKAVITEKTKLFFLSHILYTNGITMPLEVIDKVANQYKFLTFVDGAQTIGHINVDLSQTICDFYSFTGGKWLNGPTGTGGLYINKKNIINNTVQTSFTGWASVLDENPQKLKIDASKYEVSTINFPVLASFSEAINYYFSIRDNFKNLLYKKEDFEIFLKSHDFKLFSYEEDNLIISFKHKFIPTDEIFNILVKNNIITRKIDSLDCIRVTIPLDSDEKMIIKLKDVLKNIIHSFMR</sequence>
<accession>A0A2B3TV72</accession>
<dbReference type="EMBL" id="NVDG01000047">
    <property type="protein sequence ID" value="PFU38516.1"/>
    <property type="molecule type" value="Genomic_DNA"/>
</dbReference>
<feature type="domain" description="Aminotransferase class V" evidence="1">
    <location>
        <begin position="14"/>
        <end position="346"/>
    </location>
</feature>
<gene>
    <name evidence="2" type="ORF">COK86_25395</name>
</gene>
<dbReference type="InterPro" id="IPR015421">
    <property type="entry name" value="PyrdxlP-dep_Trfase_major"/>
</dbReference>
<dbReference type="AlphaFoldDB" id="A0A2B3TV72"/>
<organism evidence="2 3">
    <name type="scientific">Bacillus cereus</name>
    <dbReference type="NCBI Taxonomy" id="1396"/>
    <lineage>
        <taxon>Bacteria</taxon>
        <taxon>Bacillati</taxon>
        <taxon>Bacillota</taxon>
        <taxon>Bacilli</taxon>
        <taxon>Bacillales</taxon>
        <taxon>Bacillaceae</taxon>
        <taxon>Bacillus</taxon>
        <taxon>Bacillus cereus group</taxon>
    </lineage>
</organism>
<dbReference type="PANTHER" id="PTHR43586">
    <property type="entry name" value="CYSTEINE DESULFURASE"/>
    <property type="match status" value="1"/>
</dbReference>
<dbReference type="InterPro" id="IPR015424">
    <property type="entry name" value="PyrdxlP-dep_Trfase"/>
</dbReference>
<dbReference type="Gene3D" id="3.40.640.10">
    <property type="entry name" value="Type I PLP-dependent aspartate aminotransferase-like (Major domain)"/>
    <property type="match status" value="1"/>
</dbReference>
<reference evidence="2 3" key="1">
    <citation type="submission" date="2017-09" db="EMBL/GenBank/DDBJ databases">
        <title>Large-scale bioinformatics analysis of Bacillus genomes uncovers conserved roles of natural products in bacterial physiology.</title>
        <authorList>
            <consortium name="Agbiome Team Llc"/>
            <person name="Bleich R.M."/>
            <person name="Grubbs K.J."/>
            <person name="Santa Maria K.C."/>
            <person name="Allen S.E."/>
            <person name="Farag S."/>
            <person name="Shank E.A."/>
            <person name="Bowers A."/>
        </authorList>
    </citation>
    <scope>NUCLEOTIDE SEQUENCE [LARGE SCALE GENOMIC DNA]</scope>
    <source>
        <strain evidence="2 3">AFS061806</strain>
    </source>
</reference>
<evidence type="ECO:0000259" key="1">
    <source>
        <dbReference type="Pfam" id="PF00266"/>
    </source>
</evidence>
<dbReference type="SUPFAM" id="SSF53383">
    <property type="entry name" value="PLP-dependent transferases"/>
    <property type="match status" value="1"/>
</dbReference>
<evidence type="ECO:0000313" key="2">
    <source>
        <dbReference type="EMBL" id="PFU38516.1"/>
    </source>
</evidence>
<dbReference type="InterPro" id="IPR000192">
    <property type="entry name" value="Aminotrans_V_dom"/>
</dbReference>
<dbReference type="GO" id="GO:0003824">
    <property type="term" value="F:catalytic activity"/>
    <property type="evidence" value="ECO:0007669"/>
    <property type="project" value="UniProtKB-ARBA"/>
</dbReference>
<comment type="caution">
    <text evidence="2">The sequence shown here is derived from an EMBL/GenBank/DDBJ whole genome shotgun (WGS) entry which is preliminary data.</text>
</comment>
<evidence type="ECO:0000313" key="3">
    <source>
        <dbReference type="Proteomes" id="UP000224076"/>
    </source>
</evidence>
<dbReference type="InterPro" id="IPR015422">
    <property type="entry name" value="PyrdxlP-dep_Trfase_small"/>
</dbReference>
<dbReference type="Pfam" id="PF00266">
    <property type="entry name" value="Aminotran_5"/>
    <property type="match status" value="1"/>
</dbReference>